<name>A0A5N5D7V2_9PEZI</name>
<sequence length="181" mass="19623">MQVTTTATLLHNLINPLLINQQPPPLSSLSAPQLLHHIRHTHPTTLHHRMPQHPIPHLHNALPPPPALFPPSSSWSSSSCSCPYPSSTTNPPHHHHLLLPPPLILAIPLLPCRPLHRQYVVHLQQLPAQPAVLLAQRPLEGLQFDHARFEGLLVLRAAIAVGLLRASVLGAAALAHGGFAG</sequence>
<accession>A0A5N5D7V2</accession>
<dbReference type="Proteomes" id="UP000325902">
    <property type="component" value="Unassembled WGS sequence"/>
</dbReference>
<dbReference type="EMBL" id="VCHE01000054">
    <property type="protein sequence ID" value="KAB2573711.1"/>
    <property type="molecule type" value="Genomic_DNA"/>
</dbReference>
<proteinExistence type="predicted"/>
<reference evidence="1 2" key="1">
    <citation type="journal article" date="2019" name="Sci. Rep.">
        <title>A multi-omics analysis of the grapevine pathogen Lasiodiplodia theobromae reveals that temperature affects the expression of virulence- and pathogenicity-related genes.</title>
        <authorList>
            <person name="Felix C."/>
            <person name="Meneses R."/>
            <person name="Goncalves M.F.M."/>
            <person name="Tilleman L."/>
            <person name="Duarte A.S."/>
            <person name="Jorrin-Novo J.V."/>
            <person name="Van de Peer Y."/>
            <person name="Deforce D."/>
            <person name="Van Nieuwerburgh F."/>
            <person name="Esteves A.C."/>
            <person name="Alves A."/>
        </authorList>
    </citation>
    <scope>NUCLEOTIDE SEQUENCE [LARGE SCALE GENOMIC DNA]</scope>
    <source>
        <strain evidence="1 2">LA-SOL3</strain>
    </source>
</reference>
<gene>
    <name evidence="1" type="ORF">DBV05_g7668</name>
</gene>
<keyword evidence="2" id="KW-1185">Reference proteome</keyword>
<dbReference type="AlphaFoldDB" id="A0A5N5D7V2"/>
<protein>
    <submittedName>
        <fullName evidence="1">Uncharacterized protein</fullName>
    </submittedName>
</protein>
<evidence type="ECO:0000313" key="2">
    <source>
        <dbReference type="Proteomes" id="UP000325902"/>
    </source>
</evidence>
<organism evidence="1 2">
    <name type="scientific">Lasiodiplodia theobromae</name>
    <dbReference type="NCBI Taxonomy" id="45133"/>
    <lineage>
        <taxon>Eukaryota</taxon>
        <taxon>Fungi</taxon>
        <taxon>Dikarya</taxon>
        <taxon>Ascomycota</taxon>
        <taxon>Pezizomycotina</taxon>
        <taxon>Dothideomycetes</taxon>
        <taxon>Dothideomycetes incertae sedis</taxon>
        <taxon>Botryosphaeriales</taxon>
        <taxon>Botryosphaeriaceae</taxon>
        <taxon>Lasiodiplodia</taxon>
    </lineage>
</organism>
<comment type="caution">
    <text evidence="1">The sequence shown here is derived from an EMBL/GenBank/DDBJ whole genome shotgun (WGS) entry which is preliminary data.</text>
</comment>
<evidence type="ECO:0000313" key="1">
    <source>
        <dbReference type="EMBL" id="KAB2573711.1"/>
    </source>
</evidence>